<dbReference type="EMBL" id="AP026866">
    <property type="protein sequence ID" value="BDS08493.1"/>
    <property type="molecule type" value="Genomic_DNA"/>
</dbReference>
<dbReference type="KEGG" id="osu:NT6N_35330"/>
<organism evidence="1">
    <name type="scientific">Oceaniferula spumae</name>
    <dbReference type="NCBI Taxonomy" id="2979115"/>
    <lineage>
        <taxon>Bacteria</taxon>
        <taxon>Pseudomonadati</taxon>
        <taxon>Verrucomicrobiota</taxon>
        <taxon>Verrucomicrobiia</taxon>
        <taxon>Verrucomicrobiales</taxon>
        <taxon>Verrucomicrobiaceae</taxon>
        <taxon>Oceaniferula</taxon>
    </lineage>
</organism>
<name>A0AAT9FR88_9BACT</name>
<accession>A0AAT9FR88</accession>
<reference evidence="1" key="1">
    <citation type="submission" date="2024-07" db="EMBL/GenBank/DDBJ databases">
        <title>Complete genome sequence of Verrucomicrobiaceae bacterium NT6N.</title>
        <authorList>
            <person name="Huang C."/>
            <person name="Takami H."/>
            <person name="Hamasaki K."/>
        </authorList>
    </citation>
    <scope>NUCLEOTIDE SEQUENCE</scope>
    <source>
        <strain evidence="1">NT6N</strain>
    </source>
</reference>
<evidence type="ECO:0000313" key="1">
    <source>
        <dbReference type="EMBL" id="BDS08493.1"/>
    </source>
</evidence>
<gene>
    <name evidence="1" type="ORF">NT6N_35330</name>
</gene>
<dbReference type="AlphaFoldDB" id="A0AAT9FR88"/>
<protein>
    <submittedName>
        <fullName evidence="1">Uncharacterized protein</fullName>
    </submittedName>
</protein>
<sequence length="326" mass="35881">MKRNIQKIAVGGTFLVGVGLWAGFAMQFQADDKLAYDPNPGCIKGSPYGKVLALAMQGPIDFYWHKGQSHEHAATLKAENRKAEECSSGCDDHTHHHKHVHEDHATHAEGCGCGAHGEEAKVVVEAPESPLHTLAKLQIKRMGASAHRKTDGKPLSEAHAKYLQSVTEDKLRLAYDLDPSNYTNYGNLHLFLSTTTYGKSSADDAAAVKLAQQTLDFCKLDEVDPASWITAASAAYNIVYHIGSYHEEFTVAEAKASLAEFDHCMAVFNELLNSAVEEGRIASTERLEELNTRAKYLTKLRQAQGAYMKRMMSTKMAEYNTPQPAN</sequence>
<proteinExistence type="predicted"/>